<reference evidence="2" key="2">
    <citation type="journal article" date="2020" name="Nat. Commun.">
        <title>Large-scale genome sequencing of mycorrhizal fungi provides insights into the early evolution of symbiotic traits.</title>
        <authorList>
            <person name="Miyauchi S."/>
            <person name="Kiss E."/>
            <person name="Kuo A."/>
            <person name="Drula E."/>
            <person name="Kohler A."/>
            <person name="Sanchez-Garcia M."/>
            <person name="Morin E."/>
            <person name="Andreopoulos B."/>
            <person name="Barry K.W."/>
            <person name="Bonito G."/>
            <person name="Buee M."/>
            <person name="Carver A."/>
            <person name="Chen C."/>
            <person name="Cichocki N."/>
            <person name="Clum A."/>
            <person name="Culley D."/>
            <person name="Crous P.W."/>
            <person name="Fauchery L."/>
            <person name="Girlanda M."/>
            <person name="Hayes R.D."/>
            <person name="Keri Z."/>
            <person name="LaButti K."/>
            <person name="Lipzen A."/>
            <person name="Lombard V."/>
            <person name="Magnuson J."/>
            <person name="Maillard F."/>
            <person name="Murat C."/>
            <person name="Nolan M."/>
            <person name="Ohm R.A."/>
            <person name="Pangilinan J."/>
            <person name="Pereira M.F."/>
            <person name="Perotto S."/>
            <person name="Peter M."/>
            <person name="Pfister S."/>
            <person name="Riley R."/>
            <person name="Sitrit Y."/>
            <person name="Stielow J.B."/>
            <person name="Szollosi G."/>
            <person name="Zifcakova L."/>
            <person name="Stursova M."/>
            <person name="Spatafora J.W."/>
            <person name="Tedersoo L."/>
            <person name="Vaario L.M."/>
            <person name="Yamada A."/>
            <person name="Yan M."/>
            <person name="Wang P."/>
            <person name="Xu J."/>
            <person name="Bruns T."/>
            <person name="Baldrian P."/>
            <person name="Vilgalys R."/>
            <person name="Dunand C."/>
            <person name="Henrissat B."/>
            <person name="Grigoriev I.V."/>
            <person name="Hibbett D."/>
            <person name="Nagy L.G."/>
            <person name="Martin F.M."/>
        </authorList>
    </citation>
    <scope>NUCLEOTIDE SEQUENCE</scope>
    <source>
        <strain evidence="2">Prilba</strain>
    </source>
</reference>
<dbReference type="CDD" id="cd20557">
    <property type="entry name" value="CYCLIN_ScPCL1-like"/>
    <property type="match status" value="1"/>
</dbReference>
<feature type="region of interest" description="Disordered" evidence="1">
    <location>
        <begin position="165"/>
        <end position="215"/>
    </location>
</feature>
<dbReference type="Gene3D" id="1.10.472.10">
    <property type="entry name" value="Cyclin-like"/>
    <property type="match status" value="1"/>
</dbReference>
<dbReference type="GO" id="GO:0016538">
    <property type="term" value="F:cyclin-dependent protein serine/threonine kinase regulator activity"/>
    <property type="evidence" value="ECO:0007669"/>
    <property type="project" value="TreeGrafter"/>
</dbReference>
<accession>A0A9P5T9Y2</accession>
<protein>
    <submittedName>
        <fullName evidence="2">Cyclin-domain-containing protein</fullName>
    </submittedName>
</protein>
<organism evidence="2 3">
    <name type="scientific">Russula ochroleuca</name>
    <dbReference type="NCBI Taxonomy" id="152965"/>
    <lineage>
        <taxon>Eukaryota</taxon>
        <taxon>Fungi</taxon>
        <taxon>Dikarya</taxon>
        <taxon>Basidiomycota</taxon>
        <taxon>Agaricomycotina</taxon>
        <taxon>Agaricomycetes</taxon>
        <taxon>Russulales</taxon>
        <taxon>Russulaceae</taxon>
        <taxon>Russula</taxon>
    </lineage>
</organism>
<evidence type="ECO:0000313" key="2">
    <source>
        <dbReference type="EMBL" id="KAF8480820.1"/>
    </source>
</evidence>
<evidence type="ECO:0000313" key="3">
    <source>
        <dbReference type="Proteomes" id="UP000759537"/>
    </source>
</evidence>
<dbReference type="InterPro" id="IPR013922">
    <property type="entry name" value="Cyclin_PHO80-like"/>
</dbReference>
<dbReference type="OrthoDB" id="244495at2759"/>
<dbReference type="GO" id="GO:0019901">
    <property type="term" value="F:protein kinase binding"/>
    <property type="evidence" value="ECO:0007669"/>
    <property type="project" value="InterPro"/>
</dbReference>
<gene>
    <name evidence="2" type="ORF">DFH94DRAFT_793390</name>
</gene>
<dbReference type="GO" id="GO:0005634">
    <property type="term" value="C:nucleus"/>
    <property type="evidence" value="ECO:0007669"/>
    <property type="project" value="TreeGrafter"/>
</dbReference>
<reference evidence="2" key="1">
    <citation type="submission" date="2019-10" db="EMBL/GenBank/DDBJ databases">
        <authorList>
            <consortium name="DOE Joint Genome Institute"/>
            <person name="Kuo A."/>
            <person name="Miyauchi S."/>
            <person name="Kiss E."/>
            <person name="Drula E."/>
            <person name="Kohler A."/>
            <person name="Sanchez-Garcia M."/>
            <person name="Andreopoulos B."/>
            <person name="Barry K.W."/>
            <person name="Bonito G."/>
            <person name="Buee M."/>
            <person name="Carver A."/>
            <person name="Chen C."/>
            <person name="Cichocki N."/>
            <person name="Clum A."/>
            <person name="Culley D."/>
            <person name="Crous P.W."/>
            <person name="Fauchery L."/>
            <person name="Girlanda M."/>
            <person name="Hayes R."/>
            <person name="Keri Z."/>
            <person name="LaButti K."/>
            <person name="Lipzen A."/>
            <person name="Lombard V."/>
            <person name="Magnuson J."/>
            <person name="Maillard F."/>
            <person name="Morin E."/>
            <person name="Murat C."/>
            <person name="Nolan M."/>
            <person name="Ohm R."/>
            <person name="Pangilinan J."/>
            <person name="Pereira M."/>
            <person name="Perotto S."/>
            <person name="Peter M."/>
            <person name="Riley R."/>
            <person name="Sitrit Y."/>
            <person name="Stielow B."/>
            <person name="Szollosi G."/>
            <person name="Zifcakova L."/>
            <person name="Stursova M."/>
            <person name="Spatafora J.W."/>
            <person name="Tedersoo L."/>
            <person name="Vaario L.-M."/>
            <person name="Yamada A."/>
            <person name="Yan M."/>
            <person name="Wang P."/>
            <person name="Xu J."/>
            <person name="Bruns T."/>
            <person name="Baldrian P."/>
            <person name="Vilgalys R."/>
            <person name="Henrissat B."/>
            <person name="Grigoriev I.V."/>
            <person name="Hibbett D."/>
            <person name="Nagy L.G."/>
            <person name="Martin F.M."/>
        </authorList>
    </citation>
    <scope>NUCLEOTIDE SEQUENCE</scope>
    <source>
        <strain evidence="2">Prilba</strain>
    </source>
</reference>
<comment type="caution">
    <text evidence="2">The sequence shown here is derived from an EMBL/GenBank/DDBJ whole genome shotgun (WGS) entry which is preliminary data.</text>
</comment>
<proteinExistence type="predicted"/>
<dbReference type="EMBL" id="WHVB01000007">
    <property type="protein sequence ID" value="KAF8480820.1"/>
    <property type="molecule type" value="Genomic_DNA"/>
</dbReference>
<dbReference type="Proteomes" id="UP000759537">
    <property type="component" value="Unassembled WGS sequence"/>
</dbReference>
<dbReference type="PANTHER" id="PTHR15615:SF27">
    <property type="entry name" value="PHO85 CYCLIN CLG1"/>
    <property type="match status" value="1"/>
</dbReference>
<dbReference type="GO" id="GO:0000307">
    <property type="term" value="C:cyclin-dependent protein kinase holoenzyme complex"/>
    <property type="evidence" value="ECO:0007669"/>
    <property type="project" value="TreeGrafter"/>
</dbReference>
<dbReference type="SUPFAM" id="SSF47954">
    <property type="entry name" value="Cyclin-like"/>
    <property type="match status" value="1"/>
</dbReference>
<keyword evidence="3" id="KW-1185">Reference proteome</keyword>
<name>A0A9P5T9Y2_9AGAM</name>
<feature type="compositionally biased region" description="Polar residues" evidence="1">
    <location>
        <begin position="432"/>
        <end position="457"/>
    </location>
</feature>
<sequence>MCGNEVTWSLAERGDSPMRNVGEDGVGEKGCLCDLPDKEEGAGEAMGNPQGNPRIVKSRGVNEMRIPLIGLQYVLFPFPQVCFSFMAVISLSSRLPFLPRHPMNLPSLPSEVLTLTASYPSWQPFITPPWSSKPHHPTMTTLPPITSLQRQYHYRDTALPPLATIHPPQQPQVTPPTLVPPPLDASRASLPYTASSAWGQKPPTPPPDNVPSEEHVTSWFSDSRSRSSQYTAENTCEMICYLWFSQSSNLSPVNTSPSQPVIPFNPKTAKLQFSVSSVFVHFMQKLLQTTQLSQSVIVLSLHYVYRLKERNSGTIAHPGSEFRVAVAALMMANKFVDDNTYTNKTWSEVSGIELNEINKMEREFLAGIDFNLYVDKETYVRWVGLLEGLVTAKERGSRQWRRSRQTPRAATVARPVAPLTVPSKGRNWSARARSSSPAHLPRGSNSPHSFTNSNPQYSPRIAIEVESPLRARGKRSALDAFSPTSAAFDHDRPAKRPISLAVEIPQSTASSIHTPSPLESLQSFSKLSLGSSPALSQCAEGSAVVASARHIPPQTLNASYRLDPTKPRPVPKHLFFYSLAGSPMADDSRSRKGLLRYHQPPESSAPSYYAYPPPPMPFTSHSASTSPHYSWVTLPPVLPSNAAVSWTRHTAVPAVSHDPCYTRGGDVQESLPGLREATNGSVLLAPFANAGPPGVHYHYPTPAYSPDYHWRRGRRL</sequence>
<feature type="region of interest" description="Disordered" evidence="1">
    <location>
        <begin position="396"/>
        <end position="457"/>
    </location>
</feature>
<dbReference type="Pfam" id="PF08613">
    <property type="entry name" value="Cyclin"/>
    <property type="match status" value="1"/>
</dbReference>
<feature type="compositionally biased region" description="Low complexity" evidence="1">
    <location>
        <begin position="406"/>
        <end position="422"/>
    </location>
</feature>
<feature type="compositionally biased region" description="Pro residues" evidence="1">
    <location>
        <begin position="168"/>
        <end position="183"/>
    </location>
</feature>
<dbReference type="PANTHER" id="PTHR15615">
    <property type="match status" value="1"/>
</dbReference>
<dbReference type="InterPro" id="IPR036915">
    <property type="entry name" value="Cyclin-like_sf"/>
</dbReference>
<evidence type="ECO:0000256" key="1">
    <source>
        <dbReference type="SAM" id="MobiDB-lite"/>
    </source>
</evidence>
<dbReference type="AlphaFoldDB" id="A0A9P5T9Y2"/>